<dbReference type="PROSITE" id="PS50920">
    <property type="entry name" value="SOLCAR"/>
    <property type="match status" value="3"/>
</dbReference>
<dbReference type="InterPro" id="IPR023395">
    <property type="entry name" value="MCP_dom_sf"/>
</dbReference>
<reference evidence="12" key="1">
    <citation type="submission" date="2014-05" db="EMBL/GenBank/DDBJ databases">
        <title>The transcriptome of the halophilic microalga Tetraselmis sp. GSL018 isolated from the Great Salt Lake, Utah.</title>
        <authorList>
            <person name="Jinkerson R.E."/>
            <person name="D'Adamo S."/>
            <person name="Posewitz M.C."/>
        </authorList>
    </citation>
    <scope>NUCLEOTIDE SEQUENCE</scope>
    <source>
        <strain evidence="12">GSL018</strain>
    </source>
</reference>
<accession>A0A061SHI5</accession>
<evidence type="ECO:0000256" key="3">
    <source>
        <dbReference type="ARBA" id="ARBA00022448"/>
    </source>
</evidence>
<organism evidence="12">
    <name type="scientific">Tetraselmis sp. GSL018</name>
    <dbReference type="NCBI Taxonomy" id="582737"/>
    <lineage>
        <taxon>Eukaryota</taxon>
        <taxon>Viridiplantae</taxon>
        <taxon>Chlorophyta</taxon>
        <taxon>core chlorophytes</taxon>
        <taxon>Chlorodendrophyceae</taxon>
        <taxon>Chlorodendrales</taxon>
        <taxon>Chlorodendraceae</taxon>
        <taxon>Tetraselmis</taxon>
    </lineage>
</organism>
<dbReference type="Pfam" id="PF00153">
    <property type="entry name" value="Mito_carr"/>
    <property type="match status" value="3"/>
</dbReference>
<evidence type="ECO:0000256" key="7">
    <source>
        <dbReference type="ARBA" id="ARBA00023136"/>
    </source>
</evidence>
<dbReference type="InterPro" id="IPR002067">
    <property type="entry name" value="MCP"/>
</dbReference>
<evidence type="ECO:0000256" key="9">
    <source>
        <dbReference type="RuleBase" id="RU000488"/>
    </source>
</evidence>
<evidence type="ECO:0000256" key="5">
    <source>
        <dbReference type="ARBA" id="ARBA00022737"/>
    </source>
</evidence>
<dbReference type="PRINTS" id="PR00926">
    <property type="entry name" value="MITOCARRIER"/>
</dbReference>
<dbReference type="InterPro" id="IPR018108">
    <property type="entry name" value="MCP_transmembrane"/>
</dbReference>
<keyword evidence="3 9" id="KW-0813">Transport</keyword>
<keyword evidence="4 8" id="KW-0812">Transmembrane</keyword>
<proteinExistence type="inferred from homology"/>
<dbReference type="GO" id="GO:0016020">
    <property type="term" value="C:membrane"/>
    <property type="evidence" value="ECO:0007669"/>
    <property type="project" value="UniProtKB-SubCell"/>
</dbReference>
<evidence type="ECO:0000256" key="4">
    <source>
        <dbReference type="ARBA" id="ARBA00022692"/>
    </source>
</evidence>
<dbReference type="GO" id="GO:0055085">
    <property type="term" value="P:transmembrane transport"/>
    <property type="evidence" value="ECO:0007669"/>
    <property type="project" value="InterPro"/>
</dbReference>
<dbReference type="EMBL" id="GBEZ01012184">
    <property type="protein sequence ID" value="JAC73678.1"/>
    <property type="molecule type" value="Transcribed_RNA"/>
</dbReference>
<feature type="repeat" description="Solcar" evidence="8">
    <location>
        <begin position="113"/>
        <end position="192"/>
    </location>
</feature>
<keyword evidence="7 8" id="KW-0472">Membrane</keyword>
<dbReference type="EMBL" id="GBEZ01002921">
    <property type="protein sequence ID" value="JAC82176.1"/>
    <property type="molecule type" value="Transcribed_RNA"/>
</dbReference>
<comment type="subcellular location">
    <subcellularLocation>
        <location evidence="1">Membrane</location>
        <topology evidence="1">Multi-pass membrane protein</topology>
    </subcellularLocation>
</comment>
<feature type="transmembrane region" description="Helical" evidence="10">
    <location>
        <begin position="358"/>
        <end position="375"/>
    </location>
</feature>
<comment type="similarity">
    <text evidence="2 9">Belongs to the mitochondrial carrier (TC 2.A.29) family.</text>
</comment>
<dbReference type="PANTHER" id="PTHR45667">
    <property type="entry name" value="S-ADENOSYLMETHIONINE MITOCHONDRIAL CARRIER PROTEIN"/>
    <property type="match status" value="1"/>
</dbReference>
<keyword evidence="5" id="KW-0677">Repeat</keyword>
<evidence type="ECO:0000256" key="10">
    <source>
        <dbReference type="SAM" id="Phobius"/>
    </source>
</evidence>
<feature type="repeat" description="Solcar" evidence="8">
    <location>
        <begin position="292"/>
        <end position="378"/>
    </location>
</feature>
<evidence type="ECO:0000313" key="12">
    <source>
        <dbReference type="EMBL" id="JAC82176.1"/>
    </source>
</evidence>
<dbReference type="Gene3D" id="1.50.40.10">
    <property type="entry name" value="Mitochondrial carrier domain"/>
    <property type="match status" value="1"/>
</dbReference>
<dbReference type="AlphaFoldDB" id="A0A061SHI5"/>
<name>A0A061SHI5_9CHLO</name>
<evidence type="ECO:0000256" key="6">
    <source>
        <dbReference type="ARBA" id="ARBA00022989"/>
    </source>
</evidence>
<keyword evidence="6 10" id="KW-1133">Transmembrane helix</keyword>
<dbReference type="SUPFAM" id="SSF103506">
    <property type="entry name" value="Mitochondrial carrier"/>
    <property type="match status" value="1"/>
</dbReference>
<sequence>MTVTDLDANGFQTSSRTCRQSLIRDKGARLGLLRPAGCCSADALPNMDSVRSARRCRASFGSITTAANNFVAASPAECAPRATAMPAVGDLAARDTNKPKETVMVEVPPPAWRLTVADLAAGATAGSSVEAALYPIDTIKTRLQAMRQGGGIRALISGTTFSSLYAGVWGNLAGVIPATAIFMAVYEPLKRATAEWAPEKKGTLAPLVAGAGAGIAASIVRVPTEVVKQRMQIGQYSSAVNAIGSIMRTEGIRGMYAGYGSFLLRDLPFDAIEFLAYEQLKEGYSAMVKREVTSPEVSVIGAGAGAVTGLVTTPLDVMKTRLMTQGTQREYKNLVDCATKILQQEGPSAFLKGWQPRVVWIGIGGSVFFTALEIARKVYRPKPKYVEVEVEK</sequence>
<evidence type="ECO:0000256" key="1">
    <source>
        <dbReference type="ARBA" id="ARBA00004141"/>
    </source>
</evidence>
<evidence type="ECO:0000256" key="8">
    <source>
        <dbReference type="PROSITE-ProRule" id="PRU00282"/>
    </source>
</evidence>
<gene>
    <name evidence="12" type="primary">SLC25A26</name>
    <name evidence="11" type="ORF">TSPGSL018_28179</name>
    <name evidence="12" type="ORF">TSPGSL018_6300</name>
</gene>
<evidence type="ECO:0000256" key="2">
    <source>
        <dbReference type="ARBA" id="ARBA00006375"/>
    </source>
</evidence>
<feature type="repeat" description="Solcar" evidence="8">
    <location>
        <begin position="201"/>
        <end position="283"/>
    </location>
</feature>
<evidence type="ECO:0000313" key="11">
    <source>
        <dbReference type="EMBL" id="JAC73678.1"/>
    </source>
</evidence>
<protein>
    <submittedName>
        <fullName evidence="12">Solute carrier family 25 (Mitochondrial S-adenosylmethionine transporter), member 26</fullName>
    </submittedName>
</protein>